<protein>
    <submittedName>
        <fullName evidence="2">CP12 polypeptide</fullName>
    </submittedName>
</protein>
<dbReference type="PANTHER" id="PTHR33921">
    <property type="entry name" value="CALVIN CYCLE PROTEIN CP12-2, CHLOROPLASTIC"/>
    <property type="match status" value="1"/>
</dbReference>
<sequence length="74" mass="8421">MSNIEKQIEVERDNARKECDINGANSAECAAAWDVVEELQAEAAHQRESSKPKNNFEKYCDDNPDALECRVYDD</sequence>
<dbReference type="SMART" id="SM01093">
    <property type="entry name" value="CP12"/>
    <property type="match status" value="1"/>
</dbReference>
<dbReference type="Pfam" id="PF02672">
    <property type="entry name" value="CP12"/>
    <property type="match status" value="1"/>
</dbReference>
<organism evidence="2 3">
    <name type="scientific">Leptolyngbya boryana NIES-2135</name>
    <dbReference type="NCBI Taxonomy" id="1973484"/>
    <lineage>
        <taxon>Bacteria</taxon>
        <taxon>Bacillati</taxon>
        <taxon>Cyanobacteriota</taxon>
        <taxon>Cyanophyceae</taxon>
        <taxon>Leptolyngbyales</taxon>
        <taxon>Leptolyngbyaceae</taxon>
        <taxon>Leptolyngbya group</taxon>
        <taxon>Leptolyngbya</taxon>
    </lineage>
</organism>
<dbReference type="AlphaFoldDB" id="A0A1Z4JAZ3"/>
<name>A0A1Z4JAZ3_LEPBY</name>
<keyword evidence="3" id="KW-1185">Reference proteome</keyword>
<proteinExistence type="predicted"/>
<dbReference type="PANTHER" id="PTHR33921:SF15">
    <property type="entry name" value="CALVIN CYCLE PROTEIN CP12-2, CHLOROPLASTIC"/>
    <property type="match status" value="1"/>
</dbReference>
<feature type="domain" description="CP12" evidence="1">
    <location>
        <begin position="4"/>
        <end position="74"/>
    </location>
</feature>
<evidence type="ECO:0000313" key="2">
    <source>
        <dbReference type="EMBL" id="BAY53901.1"/>
    </source>
</evidence>
<dbReference type="EMBL" id="AP018203">
    <property type="protein sequence ID" value="BAY53901.1"/>
    <property type="molecule type" value="Genomic_DNA"/>
</dbReference>
<dbReference type="InterPro" id="IPR039314">
    <property type="entry name" value="CP12-like"/>
</dbReference>
<gene>
    <name evidence="2" type="ORF">NIES2135_07130</name>
</gene>
<reference evidence="2 3" key="1">
    <citation type="submission" date="2017-06" db="EMBL/GenBank/DDBJ databases">
        <title>Genome sequencing of cyanobaciteial culture collection at National Institute for Environmental Studies (NIES).</title>
        <authorList>
            <person name="Hirose Y."/>
            <person name="Shimura Y."/>
            <person name="Fujisawa T."/>
            <person name="Nakamura Y."/>
            <person name="Kawachi M."/>
        </authorList>
    </citation>
    <scope>NUCLEOTIDE SEQUENCE [LARGE SCALE GENOMIC DNA]</scope>
    <source>
        <strain evidence="2 3">NIES-2135</strain>
    </source>
</reference>
<accession>A0A1Z4JAZ3</accession>
<evidence type="ECO:0000313" key="3">
    <source>
        <dbReference type="Proteomes" id="UP000217895"/>
    </source>
</evidence>
<evidence type="ECO:0000259" key="1">
    <source>
        <dbReference type="SMART" id="SM01093"/>
    </source>
</evidence>
<dbReference type="GO" id="GO:0080153">
    <property type="term" value="P:negative regulation of reductive pentose-phosphate cycle"/>
    <property type="evidence" value="ECO:0007669"/>
    <property type="project" value="TreeGrafter"/>
</dbReference>
<dbReference type="InterPro" id="IPR003823">
    <property type="entry name" value="CP12_dom"/>
</dbReference>
<dbReference type="Proteomes" id="UP000217895">
    <property type="component" value="Chromosome"/>
</dbReference>